<feature type="transmembrane region" description="Helical" evidence="1">
    <location>
        <begin position="96"/>
        <end position="112"/>
    </location>
</feature>
<evidence type="ECO:0000256" key="1">
    <source>
        <dbReference type="SAM" id="Phobius"/>
    </source>
</evidence>
<dbReference type="AlphaFoldDB" id="A0AA37S2J0"/>
<keyword evidence="1" id="KW-0812">Transmembrane</keyword>
<evidence type="ECO:0000259" key="2">
    <source>
        <dbReference type="Pfam" id="PF02517"/>
    </source>
</evidence>
<evidence type="ECO:0000313" key="3">
    <source>
        <dbReference type="EMBL" id="GLQ03128.1"/>
    </source>
</evidence>
<proteinExistence type="predicted"/>
<keyword evidence="1" id="KW-0472">Membrane</keyword>
<comment type="caution">
    <text evidence="3">The sequence shown here is derived from an EMBL/GenBank/DDBJ whole genome shotgun (WGS) entry which is preliminary data.</text>
</comment>
<name>A0AA37S2J0_9GAMM</name>
<dbReference type="GO" id="GO:0004175">
    <property type="term" value="F:endopeptidase activity"/>
    <property type="evidence" value="ECO:0007669"/>
    <property type="project" value="UniProtKB-ARBA"/>
</dbReference>
<protein>
    <recommendedName>
        <fullName evidence="2">CAAX prenyl protease 2/Lysostaphin resistance protein A-like domain-containing protein</fullName>
    </recommendedName>
</protein>
<reference evidence="3" key="2">
    <citation type="submission" date="2023-01" db="EMBL/GenBank/DDBJ databases">
        <title>Draft genome sequence of Pseudoalteromonas tetraodonis strain NBRC 103034.</title>
        <authorList>
            <person name="Sun Q."/>
            <person name="Mori K."/>
        </authorList>
    </citation>
    <scope>NUCLEOTIDE SEQUENCE</scope>
    <source>
        <strain evidence="3">NBRC 103034</strain>
    </source>
</reference>
<feature type="transmembrane region" description="Helical" evidence="1">
    <location>
        <begin position="118"/>
        <end position="134"/>
    </location>
</feature>
<keyword evidence="1" id="KW-1133">Transmembrane helix</keyword>
<accession>A0AA37S2J0</accession>
<sequence>MLLLNDIHFKRFRLTSMGQFSAVKRRMFSFFFIGALFSGVFYNLLYQGHWFTLPRENLTDWLMLLLLYPLLSVIPQELIFRTYFFHRYKRIMPSKWLRIIISASVFALAHIIYANWIAVSLAFVGGLLFAYTYAQSRSTFACVIEHSLWGIWMFTLGIGDYLDSGALN</sequence>
<dbReference type="EMBL" id="BSNE01000012">
    <property type="protein sequence ID" value="GLQ03128.1"/>
    <property type="molecule type" value="Genomic_DNA"/>
</dbReference>
<gene>
    <name evidence="3" type="ORF">GCM10007914_20090</name>
</gene>
<organism evidence="3 4">
    <name type="scientific">Pseudoalteromonas tetraodonis GFC</name>
    <dbReference type="NCBI Taxonomy" id="1315271"/>
    <lineage>
        <taxon>Bacteria</taxon>
        <taxon>Pseudomonadati</taxon>
        <taxon>Pseudomonadota</taxon>
        <taxon>Gammaproteobacteria</taxon>
        <taxon>Alteromonadales</taxon>
        <taxon>Pseudoalteromonadaceae</taxon>
        <taxon>Pseudoalteromonas</taxon>
    </lineage>
</organism>
<dbReference type="InterPro" id="IPR003675">
    <property type="entry name" value="Rce1/LyrA-like_dom"/>
</dbReference>
<keyword evidence="4" id="KW-1185">Reference proteome</keyword>
<evidence type="ECO:0000313" key="4">
    <source>
        <dbReference type="Proteomes" id="UP001161408"/>
    </source>
</evidence>
<dbReference type="Pfam" id="PF02517">
    <property type="entry name" value="Rce1-like"/>
    <property type="match status" value="1"/>
</dbReference>
<reference evidence="3" key="1">
    <citation type="journal article" date="2014" name="Int. J. Syst. Evol. Microbiol.">
        <title>Complete genome sequence of Corynebacterium casei LMG S-19264T (=DSM 44701T), isolated from a smear-ripened cheese.</title>
        <authorList>
            <consortium name="US DOE Joint Genome Institute (JGI-PGF)"/>
            <person name="Walter F."/>
            <person name="Albersmeier A."/>
            <person name="Kalinowski J."/>
            <person name="Ruckert C."/>
        </authorList>
    </citation>
    <scope>NUCLEOTIDE SEQUENCE</scope>
    <source>
        <strain evidence="3">NBRC 103034</strain>
    </source>
</reference>
<dbReference type="Proteomes" id="UP001161408">
    <property type="component" value="Unassembled WGS sequence"/>
</dbReference>
<feature type="transmembrane region" description="Helical" evidence="1">
    <location>
        <begin position="27"/>
        <end position="45"/>
    </location>
</feature>
<dbReference type="GO" id="GO:0080120">
    <property type="term" value="P:CAAX-box protein maturation"/>
    <property type="evidence" value="ECO:0007669"/>
    <property type="project" value="UniProtKB-ARBA"/>
</dbReference>
<feature type="transmembrane region" description="Helical" evidence="1">
    <location>
        <begin position="65"/>
        <end position="84"/>
    </location>
</feature>
<feature type="domain" description="CAAX prenyl protease 2/Lysostaphin resistance protein A-like" evidence="2">
    <location>
        <begin position="61"/>
        <end position="150"/>
    </location>
</feature>